<evidence type="ECO:0000313" key="2">
    <source>
        <dbReference type="Proteomes" id="UP001467690"/>
    </source>
</evidence>
<comment type="caution">
    <text evidence="1">The sequence shown here is derived from an EMBL/GenBank/DDBJ whole genome shotgun (WGS) entry which is preliminary data.</text>
</comment>
<sequence length="98" mass="9562">TDIDTAASNGNITLNTNEHSLNTLQVDAGTGTVLVDEADALTLQVDGAGDVTVDAGGALTLNAGSMSSLTADAASITDAGNLTVVNTADLDTSVANGN</sequence>
<reference evidence="1 2" key="1">
    <citation type="submission" date="2024-06" db="EMBL/GenBank/DDBJ databases">
        <authorList>
            <person name="Chen R.Y."/>
        </authorList>
    </citation>
    <scope>NUCLEOTIDE SEQUENCE [LARGE SCALE GENOMIC DNA]</scope>
    <source>
        <strain evidence="1 2">D2</strain>
    </source>
</reference>
<proteinExistence type="predicted"/>
<dbReference type="EMBL" id="JBELOE010000207">
    <property type="protein sequence ID" value="MER2492253.1"/>
    <property type="molecule type" value="Genomic_DNA"/>
</dbReference>
<dbReference type="Proteomes" id="UP001467690">
    <property type="component" value="Unassembled WGS sequence"/>
</dbReference>
<feature type="non-terminal residue" evidence="1">
    <location>
        <position position="1"/>
    </location>
</feature>
<protein>
    <submittedName>
        <fullName evidence="1">Uncharacterized protein</fullName>
    </submittedName>
</protein>
<evidence type="ECO:0000313" key="1">
    <source>
        <dbReference type="EMBL" id="MER2492253.1"/>
    </source>
</evidence>
<name>A0ABV1RH38_9ALTE</name>
<dbReference type="RefSeq" id="WP_350401749.1">
    <property type="nucleotide sequence ID" value="NZ_JBELOE010000207.1"/>
</dbReference>
<gene>
    <name evidence="1" type="ORF">ABS311_10195</name>
</gene>
<organism evidence="1 2">
    <name type="scientific">Catenovulum sediminis</name>
    <dbReference type="NCBI Taxonomy" id="1740262"/>
    <lineage>
        <taxon>Bacteria</taxon>
        <taxon>Pseudomonadati</taxon>
        <taxon>Pseudomonadota</taxon>
        <taxon>Gammaproteobacteria</taxon>
        <taxon>Alteromonadales</taxon>
        <taxon>Alteromonadaceae</taxon>
        <taxon>Catenovulum</taxon>
    </lineage>
</organism>
<feature type="non-terminal residue" evidence="1">
    <location>
        <position position="98"/>
    </location>
</feature>
<accession>A0ABV1RH38</accession>
<keyword evidence="2" id="KW-1185">Reference proteome</keyword>